<dbReference type="STRING" id="89065.SAMN05216605_12316"/>
<dbReference type="AlphaFoldDB" id="A0A1G8RPT9"/>
<evidence type="ECO:0000256" key="6">
    <source>
        <dbReference type="ARBA" id="ARBA00023236"/>
    </source>
</evidence>
<evidence type="ECO:0000256" key="3">
    <source>
        <dbReference type="ARBA" id="ARBA00022801"/>
    </source>
</evidence>
<dbReference type="PANTHER" id="PTHR33516:SF2">
    <property type="entry name" value="LEXA REPRESSOR-RELATED"/>
    <property type="match status" value="1"/>
</dbReference>
<dbReference type="GO" id="GO:0006281">
    <property type="term" value="P:DNA repair"/>
    <property type="evidence" value="ECO:0007669"/>
    <property type="project" value="UniProtKB-KW"/>
</dbReference>
<dbReference type="InterPro" id="IPR039418">
    <property type="entry name" value="LexA-like"/>
</dbReference>
<comment type="similarity">
    <text evidence="1 7">Belongs to the peptidase S24 family.</text>
</comment>
<dbReference type="GO" id="GO:0003677">
    <property type="term" value="F:DNA binding"/>
    <property type="evidence" value="ECO:0007669"/>
    <property type="project" value="InterPro"/>
</dbReference>
<evidence type="ECO:0000256" key="7">
    <source>
        <dbReference type="RuleBase" id="RU003991"/>
    </source>
</evidence>
<keyword evidence="5" id="KW-0234">DNA repair</keyword>
<evidence type="ECO:0000313" key="9">
    <source>
        <dbReference type="EMBL" id="SDJ19001.1"/>
    </source>
</evidence>
<dbReference type="Pfam" id="PF00717">
    <property type="entry name" value="Peptidase_S24"/>
    <property type="match status" value="1"/>
</dbReference>
<organism evidence="9 10">
    <name type="scientific">Pseudomonas abietaniphila</name>
    <dbReference type="NCBI Taxonomy" id="89065"/>
    <lineage>
        <taxon>Bacteria</taxon>
        <taxon>Pseudomonadati</taxon>
        <taxon>Pseudomonadota</taxon>
        <taxon>Gammaproteobacteria</taxon>
        <taxon>Pseudomonadales</taxon>
        <taxon>Pseudomonadaceae</taxon>
        <taxon>Pseudomonas</taxon>
    </lineage>
</organism>
<dbReference type="CDD" id="cd06529">
    <property type="entry name" value="S24_LexA-like"/>
    <property type="match status" value="1"/>
</dbReference>
<gene>
    <name evidence="9" type="ORF">SAMN05216605_12316</name>
</gene>
<evidence type="ECO:0000256" key="1">
    <source>
        <dbReference type="ARBA" id="ARBA00007484"/>
    </source>
</evidence>
<dbReference type="Proteomes" id="UP000182894">
    <property type="component" value="Unassembled WGS sequence"/>
</dbReference>
<keyword evidence="6" id="KW-0742">SOS response</keyword>
<feature type="domain" description="Peptidase S24/S26A/S26B/S26C" evidence="8">
    <location>
        <begin position="9"/>
        <end position="105"/>
    </location>
</feature>
<proteinExistence type="inferred from homology"/>
<evidence type="ECO:0000313" key="10">
    <source>
        <dbReference type="Proteomes" id="UP000182894"/>
    </source>
</evidence>
<evidence type="ECO:0000256" key="2">
    <source>
        <dbReference type="ARBA" id="ARBA00022763"/>
    </source>
</evidence>
<dbReference type="InterPro" id="IPR036286">
    <property type="entry name" value="LexA/Signal_pep-like_sf"/>
</dbReference>
<keyword evidence="2" id="KW-0227">DNA damage</keyword>
<protein>
    <submittedName>
        <fullName evidence="9">SOS response UmuD protein. Serine peptidase. MEROPS family S24</fullName>
    </submittedName>
</protein>
<dbReference type="OrthoDB" id="9787787at2"/>
<keyword evidence="4 7" id="KW-0068">Autocatalytic cleavage</keyword>
<dbReference type="GO" id="GO:0016787">
    <property type="term" value="F:hydrolase activity"/>
    <property type="evidence" value="ECO:0007669"/>
    <property type="project" value="UniProtKB-KW"/>
</dbReference>
<keyword evidence="3 7" id="KW-0378">Hydrolase</keyword>
<reference evidence="10" key="1">
    <citation type="submission" date="2016-10" db="EMBL/GenBank/DDBJ databases">
        <authorList>
            <person name="Varghese N."/>
            <person name="Submissions S."/>
        </authorList>
    </citation>
    <scope>NUCLEOTIDE SEQUENCE [LARGE SCALE GENOMIC DNA]</scope>
    <source>
        <strain evidence="10">ATCC 700689</strain>
    </source>
</reference>
<dbReference type="SUPFAM" id="SSF51306">
    <property type="entry name" value="LexA/Signal peptidase"/>
    <property type="match status" value="1"/>
</dbReference>
<name>A0A1G8RPT9_9PSED</name>
<dbReference type="InterPro" id="IPR015927">
    <property type="entry name" value="Peptidase_S24_S26A/B/C"/>
</dbReference>
<dbReference type="PRINTS" id="PR00726">
    <property type="entry name" value="LEXASERPTASE"/>
</dbReference>
<dbReference type="GO" id="GO:0009432">
    <property type="term" value="P:SOS response"/>
    <property type="evidence" value="ECO:0007669"/>
    <property type="project" value="UniProtKB-KW"/>
</dbReference>
<dbReference type="InterPro" id="IPR050077">
    <property type="entry name" value="LexA_repressor"/>
</dbReference>
<evidence type="ECO:0000256" key="4">
    <source>
        <dbReference type="ARBA" id="ARBA00022813"/>
    </source>
</evidence>
<dbReference type="RefSeq" id="WP_074758559.1">
    <property type="nucleotide sequence ID" value="NZ_FNCO01000023.1"/>
</dbReference>
<dbReference type="PANTHER" id="PTHR33516">
    <property type="entry name" value="LEXA REPRESSOR"/>
    <property type="match status" value="1"/>
</dbReference>
<evidence type="ECO:0000259" key="8">
    <source>
        <dbReference type="Pfam" id="PF00717"/>
    </source>
</evidence>
<dbReference type="InterPro" id="IPR006197">
    <property type="entry name" value="Peptidase_S24_LexA"/>
</dbReference>
<evidence type="ECO:0000256" key="5">
    <source>
        <dbReference type="ARBA" id="ARBA00023204"/>
    </source>
</evidence>
<dbReference type="GO" id="GO:0006355">
    <property type="term" value="P:regulation of DNA-templated transcription"/>
    <property type="evidence" value="ECO:0007669"/>
    <property type="project" value="InterPro"/>
</dbReference>
<dbReference type="EMBL" id="FNCO01000023">
    <property type="protein sequence ID" value="SDJ19001.1"/>
    <property type="molecule type" value="Genomic_DNA"/>
</dbReference>
<accession>A0A1G8RPT9</accession>
<keyword evidence="10" id="KW-1185">Reference proteome</keyword>
<sequence length="115" mass="12792">MIEDIPDADALSLDALLSIRAPGTYLVKVVGDSMHGAGIFSGDLLVVDRSRDPVRGNIVIAVINGEPMCKRLDYAGLDPVLRSENPKYPPRYILEGDHFEVWGVVRHSLRDHDRR</sequence>
<dbReference type="Gene3D" id="2.10.109.10">
    <property type="entry name" value="Umud Fragment, subunit A"/>
    <property type="match status" value="1"/>
</dbReference>